<dbReference type="EMBL" id="CP002985">
    <property type="protein sequence ID" value="AEM46942.1"/>
    <property type="molecule type" value="Genomic_DNA"/>
</dbReference>
<proteinExistence type="predicted"/>
<dbReference type="HOGENOM" id="CLU_1591032_0_0_6"/>
<feature type="region of interest" description="Disordered" evidence="1">
    <location>
        <begin position="1"/>
        <end position="21"/>
    </location>
</feature>
<sequence>MDRASGTAQLSQIKAGDTHGNTLEKPETIAICAIGTAYSGKAEWAQATLRSHENIQGAIISGGGPGEREENWKERINKALSGSDVLIITMDQLLDPRQLRDCAAYLNEHGVGDISIQYFPLRPLWDLLRLDSQHHYAVGAPELKRQIGSQQMEDKYWDTVESVGQHG</sequence>
<organism evidence="2 3">
    <name type="scientific">Acidithiobacillus ferrivorans SS3</name>
    <dbReference type="NCBI Taxonomy" id="743299"/>
    <lineage>
        <taxon>Bacteria</taxon>
        <taxon>Pseudomonadati</taxon>
        <taxon>Pseudomonadota</taxon>
        <taxon>Acidithiobacillia</taxon>
        <taxon>Acidithiobacillales</taxon>
        <taxon>Acidithiobacillaceae</taxon>
        <taxon>Acidithiobacillus</taxon>
    </lineage>
</organism>
<evidence type="ECO:0000256" key="1">
    <source>
        <dbReference type="SAM" id="MobiDB-lite"/>
    </source>
</evidence>
<dbReference type="STRING" id="743299.Acife_0744"/>
<reference evidence="2 3" key="1">
    <citation type="journal article" date="2011" name="J. Bacteriol.">
        <title>Draft genome of the psychrotolerant acidophile Acidithiobacillus ferrivorans SS3.</title>
        <authorList>
            <person name="Liljeqvist M."/>
            <person name="Valdes J."/>
            <person name="Holmes D.S."/>
            <person name="Dopson M."/>
        </authorList>
    </citation>
    <scope>NUCLEOTIDE SEQUENCE [LARGE SCALE GENOMIC DNA]</scope>
    <source>
        <strain evidence="2 3">SS3</strain>
    </source>
</reference>
<dbReference type="AlphaFoldDB" id="G0JLZ2"/>
<protein>
    <submittedName>
        <fullName evidence="2">Uncharacterized protein</fullName>
    </submittedName>
</protein>
<feature type="compositionally biased region" description="Polar residues" evidence="1">
    <location>
        <begin position="1"/>
        <end position="12"/>
    </location>
</feature>
<dbReference type="KEGG" id="afi:Acife_0744"/>
<name>G0JLZ2_9PROT</name>
<evidence type="ECO:0000313" key="2">
    <source>
        <dbReference type="EMBL" id="AEM46942.1"/>
    </source>
</evidence>
<dbReference type="Proteomes" id="UP000009220">
    <property type="component" value="Chromosome"/>
</dbReference>
<gene>
    <name evidence="2" type="ORF">Acife_0744</name>
</gene>
<evidence type="ECO:0000313" key="3">
    <source>
        <dbReference type="Proteomes" id="UP000009220"/>
    </source>
</evidence>
<accession>G0JLZ2</accession>